<gene>
    <name evidence="1" type="ORF">HPB47_008177</name>
</gene>
<comment type="caution">
    <text evidence="1">The sequence shown here is derived from an EMBL/GenBank/DDBJ whole genome shotgun (WGS) entry which is preliminary data.</text>
</comment>
<proteinExistence type="predicted"/>
<organism evidence="1 2">
    <name type="scientific">Ixodes persulcatus</name>
    <name type="common">Taiga tick</name>
    <dbReference type="NCBI Taxonomy" id="34615"/>
    <lineage>
        <taxon>Eukaryota</taxon>
        <taxon>Metazoa</taxon>
        <taxon>Ecdysozoa</taxon>
        <taxon>Arthropoda</taxon>
        <taxon>Chelicerata</taxon>
        <taxon>Arachnida</taxon>
        <taxon>Acari</taxon>
        <taxon>Parasitiformes</taxon>
        <taxon>Ixodida</taxon>
        <taxon>Ixodoidea</taxon>
        <taxon>Ixodidae</taxon>
        <taxon>Ixodinae</taxon>
        <taxon>Ixodes</taxon>
    </lineage>
</organism>
<dbReference type="EMBL" id="JABSTQ010011157">
    <property type="protein sequence ID" value="KAG0414658.1"/>
    <property type="molecule type" value="Genomic_DNA"/>
</dbReference>
<accession>A0AC60P5E3</accession>
<evidence type="ECO:0000313" key="1">
    <source>
        <dbReference type="EMBL" id="KAG0414658.1"/>
    </source>
</evidence>
<sequence>MLIRRANSAVNDTTERLLFVSRSGGGDLTLDNLLRSVVWPRVHGVMELGTLRHHVVQFFGSLVSALVAFCGTLLRGCGAVQETGKCSVCDIAGVNGELTIDKFKRVCGS</sequence>
<dbReference type="Proteomes" id="UP000805193">
    <property type="component" value="Unassembled WGS sequence"/>
</dbReference>
<reference evidence="1 2" key="1">
    <citation type="journal article" date="2020" name="Cell">
        <title>Large-Scale Comparative Analyses of Tick Genomes Elucidate Their Genetic Diversity and Vector Capacities.</title>
        <authorList>
            <consortium name="Tick Genome and Microbiome Consortium (TIGMIC)"/>
            <person name="Jia N."/>
            <person name="Wang J."/>
            <person name="Shi W."/>
            <person name="Du L."/>
            <person name="Sun Y."/>
            <person name="Zhan W."/>
            <person name="Jiang J.F."/>
            <person name="Wang Q."/>
            <person name="Zhang B."/>
            <person name="Ji P."/>
            <person name="Bell-Sakyi L."/>
            <person name="Cui X.M."/>
            <person name="Yuan T.T."/>
            <person name="Jiang B.G."/>
            <person name="Yang W.F."/>
            <person name="Lam T.T."/>
            <person name="Chang Q.C."/>
            <person name="Ding S.J."/>
            <person name="Wang X.J."/>
            <person name="Zhu J.G."/>
            <person name="Ruan X.D."/>
            <person name="Zhao L."/>
            <person name="Wei J.T."/>
            <person name="Ye R.Z."/>
            <person name="Que T.C."/>
            <person name="Du C.H."/>
            <person name="Zhou Y.H."/>
            <person name="Cheng J.X."/>
            <person name="Dai P.F."/>
            <person name="Guo W.B."/>
            <person name="Han X.H."/>
            <person name="Huang E.J."/>
            <person name="Li L.F."/>
            <person name="Wei W."/>
            <person name="Gao Y.C."/>
            <person name="Liu J.Z."/>
            <person name="Shao H.Z."/>
            <person name="Wang X."/>
            <person name="Wang C.C."/>
            <person name="Yang T.C."/>
            <person name="Huo Q.B."/>
            <person name="Li W."/>
            <person name="Chen H.Y."/>
            <person name="Chen S.E."/>
            <person name="Zhou L.G."/>
            <person name="Ni X.B."/>
            <person name="Tian J.H."/>
            <person name="Sheng Y."/>
            <person name="Liu T."/>
            <person name="Pan Y.S."/>
            <person name="Xia L.Y."/>
            <person name="Li J."/>
            <person name="Zhao F."/>
            <person name="Cao W.C."/>
        </authorList>
    </citation>
    <scope>NUCLEOTIDE SEQUENCE [LARGE SCALE GENOMIC DNA]</scope>
    <source>
        <strain evidence="1">Iper-2018</strain>
    </source>
</reference>
<keyword evidence="2" id="KW-1185">Reference proteome</keyword>
<evidence type="ECO:0000313" key="2">
    <source>
        <dbReference type="Proteomes" id="UP000805193"/>
    </source>
</evidence>
<name>A0AC60P5E3_IXOPE</name>
<protein>
    <submittedName>
        <fullName evidence="1">Uncharacterized protein</fullName>
    </submittedName>
</protein>